<dbReference type="EMBL" id="LN609302">
    <property type="protein sequence ID" value="CEF56416.1"/>
    <property type="molecule type" value="Genomic_DNA"/>
</dbReference>
<dbReference type="STRING" id="431306.AGA_1980"/>
<dbReference type="Proteomes" id="UP000068250">
    <property type="component" value="Chromosome I"/>
</dbReference>
<proteinExistence type="predicted"/>
<organism evidence="1 2">
    <name type="scientific">Acetobacter ghanensis</name>
    <dbReference type="NCBI Taxonomy" id="431306"/>
    <lineage>
        <taxon>Bacteria</taxon>
        <taxon>Pseudomonadati</taxon>
        <taxon>Pseudomonadota</taxon>
        <taxon>Alphaproteobacteria</taxon>
        <taxon>Acetobacterales</taxon>
        <taxon>Acetobacteraceae</taxon>
        <taxon>Acetobacter</taxon>
    </lineage>
</organism>
<gene>
    <name evidence="1" type="ORF">AGA_1980</name>
</gene>
<accession>A0A0U5F4N8</accession>
<evidence type="ECO:0000313" key="1">
    <source>
        <dbReference type="EMBL" id="CEF56416.1"/>
    </source>
</evidence>
<dbReference type="PATRIC" id="fig|431306.5.peg.2037"/>
<evidence type="ECO:0000313" key="2">
    <source>
        <dbReference type="Proteomes" id="UP000068250"/>
    </source>
</evidence>
<reference evidence="2" key="1">
    <citation type="submission" date="2014-09" db="EMBL/GenBank/DDBJ databases">
        <authorList>
            <person name="Illeghems K.G."/>
        </authorList>
    </citation>
    <scope>NUCLEOTIDE SEQUENCE [LARGE SCALE GENOMIC DNA]</scope>
    <source>
        <strain evidence="2">LMG 23848T</strain>
    </source>
</reference>
<protein>
    <submittedName>
        <fullName evidence="1">Uncharacterized protein</fullName>
    </submittedName>
</protein>
<dbReference type="AlphaFoldDB" id="A0A0U5F4N8"/>
<sequence length="44" mass="4975">MGSKNNLKIYLCFVENFSDLSVLLRRPTEPLVDAGLLHLPYVPT</sequence>
<name>A0A0U5F4N8_9PROT</name>